<keyword evidence="2" id="KW-1185">Reference proteome</keyword>
<dbReference type="EMBL" id="JAULSO010000002">
    <property type="protein sequence ID" value="KAK3690553.1"/>
    <property type="molecule type" value="Genomic_DNA"/>
</dbReference>
<dbReference type="Proteomes" id="UP001270362">
    <property type="component" value="Unassembled WGS sequence"/>
</dbReference>
<evidence type="ECO:0000313" key="2">
    <source>
        <dbReference type="Proteomes" id="UP001270362"/>
    </source>
</evidence>
<reference evidence="1" key="2">
    <citation type="submission" date="2023-06" db="EMBL/GenBank/DDBJ databases">
        <authorList>
            <consortium name="Lawrence Berkeley National Laboratory"/>
            <person name="Haridas S."/>
            <person name="Hensen N."/>
            <person name="Bonometti L."/>
            <person name="Westerberg I."/>
            <person name="Brannstrom I.O."/>
            <person name="Guillou S."/>
            <person name="Cros-Aarteil S."/>
            <person name="Calhoun S."/>
            <person name="Kuo A."/>
            <person name="Mondo S."/>
            <person name="Pangilinan J."/>
            <person name="Riley R."/>
            <person name="Labutti K."/>
            <person name="Andreopoulos B."/>
            <person name="Lipzen A."/>
            <person name="Chen C."/>
            <person name="Yanf M."/>
            <person name="Daum C."/>
            <person name="Ng V."/>
            <person name="Clum A."/>
            <person name="Steindorff A."/>
            <person name="Ohm R."/>
            <person name="Martin F."/>
            <person name="Silar P."/>
            <person name="Natvig D."/>
            <person name="Lalanne C."/>
            <person name="Gautier V."/>
            <person name="Ament-Velasquez S.L."/>
            <person name="Kruys A."/>
            <person name="Hutchinson M.I."/>
            <person name="Powell A.J."/>
            <person name="Barry K."/>
            <person name="Miller A.N."/>
            <person name="Grigoriev I.V."/>
            <person name="Debuchy R."/>
            <person name="Gladieux P."/>
            <person name="Thoren M.H."/>
            <person name="Johannesson H."/>
        </authorList>
    </citation>
    <scope>NUCLEOTIDE SEQUENCE</scope>
    <source>
        <strain evidence="1">CBS 314.62</strain>
    </source>
</reference>
<proteinExistence type="predicted"/>
<accession>A0AAE0XDH8</accession>
<organism evidence="1 2">
    <name type="scientific">Podospora appendiculata</name>
    <dbReference type="NCBI Taxonomy" id="314037"/>
    <lineage>
        <taxon>Eukaryota</taxon>
        <taxon>Fungi</taxon>
        <taxon>Dikarya</taxon>
        <taxon>Ascomycota</taxon>
        <taxon>Pezizomycotina</taxon>
        <taxon>Sordariomycetes</taxon>
        <taxon>Sordariomycetidae</taxon>
        <taxon>Sordariales</taxon>
        <taxon>Podosporaceae</taxon>
        <taxon>Podospora</taxon>
    </lineage>
</organism>
<comment type="caution">
    <text evidence="1">The sequence shown here is derived from an EMBL/GenBank/DDBJ whole genome shotgun (WGS) entry which is preliminary data.</text>
</comment>
<dbReference type="AlphaFoldDB" id="A0AAE0XDH8"/>
<sequence length="149" mass="15897">MTLAILFLPSGTGKCSALVTAGSVRASFHFDHDRGRARLWHAWAAQSRPLTRRPMPRPRLGPRVASQGNFSPGSALIGRKEALHIPGESVVCPDCVCCAGDARATTRLNTSASMTGLGAWSCEAAAMHRRLPNCVPAHGMDEIVPRLEG</sequence>
<reference evidence="1" key="1">
    <citation type="journal article" date="2023" name="Mol. Phylogenet. Evol.">
        <title>Genome-scale phylogeny and comparative genomics of the fungal order Sordariales.</title>
        <authorList>
            <person name="Hensen N."/>
            <person name="Bonometti L."/>
            <person name="Westerberg I."/>
            <person name="Brannstrom I.O."/>
            <person name="Guillou S."/>
            <person name="Cros-Aarteil S."/>
            <person name="Calhoun S."/>
            <person name="Haridas S."/>
            <person name="Kuo A."/>
            <person name="Mondo S."/>
            <person name="Pangilinan J."/>
            <person name="Riley R."/>
            <person name="LaButti K."/>
            <person name="Andreopoulos B."/>
            <person name="Lipzen A."/>
            <person name="Chen C."/>
            <person name="Yan M."/>
            <person name="Daum C."/>
            <person name="Ng V."/>
            <person name="Clum A."/>
            <person name="Steindorff A."/>
            <person name="Ohm R.A."/>
            <person name="Martin F."/>
            <person name="Silar P."/>
            <person name="Natvig D.O."/>
            <person name="Lalanne C."/>
            <person name="Gautier V."/>
            <person name="Ament-Velasquez S.L."/>
            <person name="Kruys A."/>
            <person name="Hutchinson M.I."/>
            <person name="Powell A.J."/>
            <person name="Barry K."/>
            <person name="Miller A.N."/>
            <person name="Grigoriev I.V."/>
            <person name="Debuchy R."/>
            <person name="Gladieux P."/>
            <person name="Hiltunen Thoren M."/>
            <person name="Johannesson H."/>
        </authorList>
    </citation>
    <scope>NUCLEOTIDE SEQUENCE</scope>
    <source>
        <strain evidence="1">CBS 314.62</strain>
    </source>
</reference>
<evidence type="ECO:0000313" key="1">
    <source>
        <dbReference type="EMBL" id="KAK3690553.1"/>
    </source>
</evidence>
<name>A0AAE0XDH8_9PEZI</name>
<protein>
    <submittedName>
        <fullName evidence="1">Uncharacterized protein</fullName>
    </submittedName>
</protein>
<gene>
    <name evidence="1" type="ORF">B0T22DRAFT_463826</name>
</gene>